<feature type="signal peptide" evidence="1">
    <location>
        <begin position="1"/>
        <end position="18"/>
    </location>
</feature>
<proteinExistence type="predicted"/>
<dbReference type="PROSITE" id="PS00430">
    <property type="entry name" value="TONB_DEPENDENT_REC_1"/>
    <property type="match status" value="1"/>
</dbReference>
<protein>
    <recommendedName>
        <fullName evidence="4">T9SS type A sorting domain-containing protein</fullName>
    </recommendedName>
</protein>
<dbReference type="RefSeq" id="WP_345255785.1">
    <property type="nucleotide sequence ID" value="NZ_BAABGY010000007.1"/>
</dbReference>
<organism evidence="2 3">
    <name type="scientific">Flaviaesturariibacter amylovorans</name>
    <dbReference type="NCBI Taxonomy" id="1084520"/>
    <lineage>
        <taxon>Bacteria</taxon>
        <taxon>Pseudomonadati</taxon>
        <taxon>Bacteroidota</taxon>
        <taxon>Chitinophagia</taxon>
        <taxon>Chitinophagales</taxon>
        <taxon>Chitinophagaceae</taxon>
        <taxon>Flaviaestuariibacter</taxon>
    </lineage>
</organism>
<evidence type="ECO:0008006" key="4">
    <source>
        <dbReference type="Google" id="ProtNLM"/>
    </source>
</evidence>
<evidence type="ECO:0000313" key="2">
    <source>
        <dbReference type="EMBL" id="GAA4330852.1"/>
    </source>
</evidence>
<keyword evidence="3" id="KW-1185">Reference proteome</keyword>
<dbReference type="InterPro" id="IPR010916">
    <property type="entry name" value="TonB_box_CS"/>
</dbReference>
<dbReference type="Proteomes" id="UP001501725">
    <property type="component" value="Unassembled WGS sequence"/>
</dbReference>
<accession>A0ABP8GWC8</accession>
<evidence type="ECO:0000256" key="1">
    <source>
        <dbReference type="SAM" id="SignalP"/>
    </source>
</evidence>
<feature type="chain" id="PRO_5046102153" description="T9SS type A sorting domain-containing protein" evidence="1">
    <location>
        <begin position="19"/>
        <end position="469"/>
    </location>
</feature>
<reference evidence="3" key="1">
    <citation type="journal article" date="2019" name="Int. J. Syst. Evol. Microbiol.">
        <title>The Global Catalogue of Microorganisms (GCM) 10K type strain sequencing project: providing services to taxonomists for standard genome sequencing and annotation.</title>
        <authorList>
            <consortium name="The Broad Institute Genomics Platform"/>
            <consortium name="The Broad Institute Genome Sequencing Center for Infectious Disease"/>
            <person name="Wu L."/>
            <person name="Ma J."/>
        </authorList>
    </citation>
    <scope>NUCLEOTIDE SEQUENCE [LARGE SCALE GENOMIC DNA]</scope>
    <source>
        <strain evidence="3">JCM 17919</strain>
    </source>
</reference>
<sequence length="469" mass="48617">MKKTFFLLAFLAGLGASAQQLTNKGSLITIPPGNTVTVVGSIATSSNGAISNNGTLQTTGDWTHDGTLLYSGTGTLELNGSGAQALTGTTLSNLLVSGSGTKTTSGASTISNSLSFSGTGVLNTTTNSDTLELGSSATISETAAAYLDGWIRTTRTVAQGVGNSFGGLGITFTANGSAPGSTTVNRGTGTTAVQTGQGNLGIARVYEVTPANNNALNAEVVFAYRDGELNSLSEASLVLFRSTDGGSSWTYLGQVARDAATNTLTMTGLNSFGQLTLGSSATPLPLTWLLFAGTANTTGNLLQWTTANESNTSHFEVERSADGSRFQSIGRVGAAGNSTTERSYRYTDTISEGTHFYRLKQVDADGRFSYSAIVRIARGSDAGKLTFSAYPNPFADRLTLRFAAPFAGTTKVALAFTDAAGKILLRSEARLAAGQTEIPVTGLEGLPRGSYFLQVACPGGQRFHLKLQR</sequence>
<name>A0ABP8GWC8_9BACT</name>
<dbReference type="Gene3D" id="2.60.40.10">
    <property type="entry name" value="Immunoglobulins"/>
    <property type="match status" value="1"/>
</dbReference>
<evidence type="ECO:0000313" key="3">
    <source>
        <dbReference type="Proteomes" id="UP001501725"/>
    </source>
</evidence>
<dbReference type="InterPro" id="IPR013783">
    <property type="entry name" value="Ig-like_fold"/>
</dbReference>
<comment type="caution">
    <text evidence="2">The sequence shown here is derived from an EMBL/GenBank/DDBJ whole genome shotgun (WGS) entry which is preliminary data.</text>
</comment>
<dbReference type="EMBL" id="BAABGY010000007">
    <property type="protein sequence ID" value="GAA4330852.1"/>
    <property type="molecule type" value="Genomic_DNA"/>
</dbReference>
<gene>
    <name evidence="2" type="ORF">GCM10023184_22230</name>
</gene>
<keyword evidence="1" id="KW-0732">Signal</keyword>